<feature type="transmembrane region" description="Helical" evidence="1">
    <location>
        <begin position="299"/>
        <end position="317"/>
    </location>
</feature>
<feature type="transmembrane region" description="Helical" evidence="1">
    <location>
        <begin position="30"/>
        <end position="49"/>
    </location>
</feature>
<feature type="transmembrane region" description="Helical" evidence="1">
    <location>
        <begin position="61"/>
        <end position="85"/>
    </location>
</feature>
<dbReference type="EMBL" id="CP009220">
    <property type="protein sequence ID" value="ALC05044.1"/>
    <property type="molecule type" value="Genomic_DNA"/>
</dbReference>
<feature type="transmembrane region" description="Helical" evidence="1">
    <location>
        <begin position="346"/>
        <end position="362"/>
    </location>
</feature>
<evidence type="ECO:0000256" key="1">
    <source>
        <dbReference type="SAM" id="Phobius"/>
    </source>
</evidence>
<dbReference type="Pfam" id="PF20176">
    <property type="entry name" value="DUF6541"/>
    <property type="match status" value="1"/>
</dbReference>
<reference evidence="2 3" key="1">
    <citation type="submission" date="2014-08" db="EMBL/GenBank/DDBJ databases">
        <title>Complete genome sequence of Corynebacterium deserti GIMN1.010 (=DSM 45689), isolated from desert sand in western China.</title>
        <authorList>
            <person name="Ruckert C."/>
            <person name="Albersmeier A."/>
            <person name="Kalinowski J."/>
        </authorList>
    </citation>
    <scope>NUCLEOTIDE SEQUENCE [LARGE SCALE GENOMIC DNA]</scope>
    <source>
        <strain evidence="2 3">GIMN1.010</strain>
    </source>
</reference>
<feature type="transmembrane region" description="Helical" evidence="1">
    <location>
        <begin position="244"/>
        <end position="263"/>
    </location>
</feature>
<dbReference type="OrthoDB" id="3251757at2"/>
<feature type="transmembrane region" description="Helical" evidence="1">
    <location>
        <begin position="275"/>
        <end position="293"/>
    </location>
</feature>
<accession>A0A0M5ITR6</accession>
<evidence type="ECO:0000313" key="3">
    <source>
        <dbReference type="Proteomes" id="UP000068067"/>
    </source>
</evidence>
<organism evidence="2 3">
    <name type="scientific">Corynebacterium deserti GIMN1.010</name>
    <dbReference type="NCBI Taxonomy" id="931089"/>
    <lineage>
        <taxon>Bacteria</taxon>
        <taxon>Bacillati</taxon>
        <taxon>Actinomycetota</taxon>
        <taxon>Actinomycetes</taxon>
        <taxon>Mycobacteriales</taxon>
        <taxon>Corynebacteriaceae</taxon>
        <taxon>Corynebacterium</taxon>
    </lineage>
</organism>
<dbReference type="KEGG" id="cdx:CDES_02955"/>
<feature type="transmembrane region" description="Helical" evidence="1">
    <location>
        <begin position="506"/>
        <end position="530"/>
    </location>
</feature>
<proteinExistence type="predicted"/>
<dbReference type="Proteomes" id="UP000068067">
    <property type="component" value="Chromosome"/>
</dbReference>
<dbReference type="AlphaFoldDB" id="A0A0M5ITR6"/>
<evidence type="ECO:0000313" key="2">
    <source>
        <dbReference type="EMBL" id="ALC05044.1"/>
    </source>
</evidence>
<protein>
    <submittedName>
        <fullName evidence="2">Uncharacterized protein</fullName>
    </submittedName>
</protein>
<keyword evidence="3" id="KW-1185">Reference proteome</keyword>
<feature type="transmembrane region" description="Helical" evidence="1">
    <location>
        <begin position="467"/>
        <end position="484"/>
    </location>
</feature>
<feature type="transmembrane region" description="Helical" evidence="1">
    <location>
        <begin position="383"/>
        <end position="400"/>
    </location>
</feature>
<dbReference type="STRING" id="931089.CDES_02955"/>
<feature type="transmembrane region" description="Helical" evidence="1">
    <location>
        <begin position="443"/>
        <end position="460"/>
    </location>
</feature>
<name>A0A0M5ITR6_9CORY</name>
<dbReference type="InterPro" id="IPR046671">
    <property type="entry name" value="DUF6541"/>
</dbReference>
<keyword evidence="1" id="KW-1133">Transmembrane helix</keyword>
<gene>
    <name evidence="2" type="ORF">CDES_02955</name>
</gene>
<dbReference type="RefSeq" id="WP_053544179.1">
    <property type="nucleotide sequence ID" value="NZ_CP009220.1"/>
</dbReference>
<dbReference type="PATRIC" id="fig|931089.4.peg.597"/>
<keyword evidence="1" id="KW-0472">Membrane</keyword>
<keyword evidence="1" id="KW-0812">Transmembrane</keyword>
<feature type="transmembrane region" description="Helical" evidence="1">
    <location>
        <begin position="537"/>
        <end position="556"/>
    </location>
</feature>
<sequence length="791" mass="86572">MLTTLWLAVVAFAVPGFVVSWISGLKLPWAFAASIPATFGIYGFSAWVLGMASMRFDLRSVVLSTLVFAAVALLWRIFFVGGWLLRRRKAKTRNHTLDDAPLPADPDAPAGVAEEIEAEEIEEEHRGAWHAVFSYLRTGGVLDHRWLLPAAGVMGGAWLIIDRALTLLAETPHGWADIFQGWDVHWHASTVRFIDETGIASSTMMGQLRNIETQQDLFYPSAWHAGAWVFSEVANVSIIEATNLTGIVLSGFLLPLGVALIAWRLINNRGLTAQIGAGLAGLITMASPVLFWVGNYVGAWPYVAAMGASGVVLALFMSTPAVPVRIFAAALAFMGMFQLHPAPSTVVIMGLIFWWLLMLLWAPSRKVQGWKHHVGIRFKDVGVLAITGLVGVVLMLPQVISGSEQTEDVLSYSAEEQVTRSESWLISIFMETRHVDFFGDIDITPVLVFAAIGGIVALIWRGNLWAPLFYFASVAITANSLLPFDEPWGDWLNIIGGLHYSTGHRLVMPVAMFTFAAAGVGAAAVIRLICLGPIKKFAAVSGVVSVVLALVVAVPLQSWAKDFVKDGSASTIQAPHDTRMVNDADLAAWDWLIQQPRATDVNIMGDPADGNGWMYAYNGLHSVARHYAWPAAGEGSATAMLFWWPQLLGVGTDENPDQVNDVDQAARNLNVGFFMISPWTFWDFQIPNFRQIDLLWETPGVTPVYRNGQAVIFAVNDMFTDEELDQMRAPGNSPEPLPELPTLGEMGLAETEDEWDDTYYHRPTVPADAPTADVAETLYAPDPTKPHTVPN</sequence>